<evidence type="ECO:0000259" key="1">
    <source>
        <dbReference type="Pfam" id="PF00004"/>
    </source>
</evidence>
<proteinExistence type="predicted"/>
<keyword evidence="4" id="KW-1185">Reference proteome</keyword>
<protein>
    <submittedName>
        <fullName evidence="3">AAA family ATPase</fullName>
    </submittedName>
</protein>
<evidence type="ECO:0000259" key="2">
    <source>
        <dbReference type="Pfam" id="PF22738"/>
    </source>
</evidence>
<feature type="domain" description="ATPase AAA-type core" evidence="1">
    <location>
        <begin position="351"/>
        <end position="471"/>
    </location>
</feature>
<feature type="domain" description="NACHT N-terminal Helical" evidence="2">
    <location>
        <begin position="7"/>
        <end position="223"/>
    </location>
</feature>
<name>A0ABU4VB30_9PSEU</name>
<reference evidence="3 4" key="1">
    <citation type="submission" date="2023-11" db="EMBL/GenBank/DDBJ databases">
        <title>Lentzea sokolovensis, sp. nov., Lentzea kristufkii, sp. nov., and Lentzea miocenensis, sp. nov., rare actinobacteria from Sokolov Coal Basin, Miocene lacustrine sediment, Czech Republic.</title>
        <authorList>
            <person name="Lara A."/>
            <person name="Kotroba L."/>
            <person name="Nouioui I."/>
            <person name="Neumann-Schaal M."/>
            <person name="Mast Y."/>
            <person name="Chronakova A."/>
        </authorList>
    </citation>
    <scope>NUCLEOTIDE SEQUENCE [LARGE SCALE GENOMIC DNA]</scope>
    <source>
        <strain evidence="3 4">BCCO 10_0061</strain>
    </source>
</reference>
<accession>A0ABU4VB30</accession>
<dbReference type="InterPro" id="IPR054567">
    <property type="entry name" value="NNH7"/>
</dbReference>
<organism evidence="3 4">
    <name type="scientific">Lentzea sokolovensis</name>
    <dbReference type="NCBI Taxonomy" id="3095429"/>
    <lineage>
        <taxon>Bacteria</taxon>
        <taxon>Bacillati</taxon>
        <taxon>Actinomycetota</taxon>
        <taxon>Actinomycetes</taxon>
        <taxon>Pseudonocardiales</taxon>
        <taxon>Pseudonocardiaceae</taxon>
        <taxon>Lentzea</taxon>
    </lineage>
</organism>
<comment type="caution">
    <text evidence="3">The sequence shown here is derived from an EMBL/GenBank/DDBJ whole genome shotgun (WGS) entry which is preliminary data.</text>
</comment>
<dbReference type="EMBL" id="JAXAVU010000017">
    <property type="protein sequence ID" value="MDX8149007.1"/>
    <property type="molecule type" value="Genomic_DNA"/>
</dbReference>
<dbReference type="Proteomes" id="UP001285352">
    <property type="component" value="Unassembled WGS sequence"/>
</dbReference>
<dbReference type="SUPFAM" id="SSF52540">
    <property type="entry name" value="P-loop containing nucleoside triphosphate hydrolases"/>
    <property type="match status" value="1"/>
</dbReference>
<dbReference type="RefSeq" id="WP_319980994.1">
    <property type="nucleotide sequence ID" value="NZ_JAXAVU010000017.1"/>
</dbReference>
<dbReference type="Pfam" id="PF22738">
    <property type="entry name" value="NNH7"/>
    <property type="match status" value="1"/>
</dbReference>
<gene>
    <name evidence="3" type="ORF">SK854_43290</name>
</gene>
<reference evidence="3 4" key="2">
    <citation type="submission" date="2023-11" db="EMBL/GenBank/DDBJ databases">
        <authorList>
            <person name="Lara A.C."/>
            <person name="Chronakova A."/>
        </authorList>
    </citation>
    <scope>NUCLEOTIDE SEQUENCE [LARGE SCALE GENOMIC DNA]</scope>
    <source>
        <strain evidence="3 4">BCCO 10_0061</strain>
    </source>
</reference>
<dbReference type="Pfam" id="PF00004">
    <property type="entry name" value="AAA"/>
    <property type="match status" value="1"/>
</dbReference>
<dbReference type="Gene3D" id="3.40.50.300">
    <property type="entry name" value="P-loop containing nucleotide triphosphate hydrolases"/>
    <property type="match status" value="1"/>
</dbReference>
<evidence type="ECO:0000313" key="3">
    <source>
        <dbReference type="EMBL" id="MDX8149007.1"/>
    </source>
</evidence>
<evidence type="ECO:0000313" key="4">
    <source>
        <dbReference type="Proteomes" id="UP001285352"/>
    </source>
</evidence>
<sequence>MSRPALFSYEGALRVLGKYDHPWLDKTDTFLGVSILVGGAFEPDLLRLIGAKNQVTTSLSKILDGITTKLTGLKGTRRQELIEAAHTIIVVTSVFEALRDEIDADYDRFKVTDREKFRIFDADPPAKKKESSALPALTSLPVPTPSAVRGFHENLDGELNAFFLRAISEACRFVAGLAGAPARLRAASFTAAVNAGAQSKYVNHYLGLSVAVPEFYIWEMLNEHAATRATVEQELTKIRTESLELFSTLLAKLPTEPTRATRPHHAQLRTVAEKILTKPLLRSVSDTSSINAVFPTVENGFVAPAFRLAVYDELVEPASEPWWRTSTNVREDLDTFLAAHLAGPDSTERPLLVLGNPGAGKSLLMDVLAARLPSNRFAVVTVQLRKVRAQDRIQAQIEAALREVLSKRVDWGELADECDDDITPVVLLDGFDELIQASGAHQSTYLQLVQEFQELQADRGRPVAVVVTSRVLVANRAAIAAGTPMVMLEEFDDDRIDRWLDAWNTTNIQTSGFRPTKRENLGQQVELARQPLLLMMLIIYEADPSTPSLDSQNLSNAELYRRLIDSFVLRQVSEKNAVPLPREIINKRAEESWWRLGIAAFAMFNRGHQYVTAAELNQDLEVFAPSEAAQRNTLDAPVDEADRTVENFFFIHSPTLKDEDNRLNRRTYEFLHATFGEYLIADVTMKLLVQMVAARALPTANPYQRKTPPDDSLLYGLTSHQAFVKRDPIIQFAKGLFDALSTENKKTLLDVLDELIRSFHDRASSDPYPTYRPDSTSIVSRIANYSANLVCLRVLLDEATPIAIDNLFGQDLDHPLSSWRATVHLWQSGLDSEGWEKILQSITLVQTETWHITPLEYDHMISAVQAARLLGDGKLEGMVRTGEKFVYGVVSSENKEQVLLGSLASWLTRISGAGSTAKAIPFDFKLFTTIIDHLDAGVRMNPQAKSVMAAALSREASRTPRHLVERALRHLIPRSPEELNEHMVSVYELISTICAHPDLIGRGVFPTELLPRLFGSGPSEAMSSLVLAWTTVNTADVRVDYAFREFVTQVAEAAAPYVNEISEGYLPVEAFKYLARRRATEPVIDGKLISTLCEIAAAAADHVKPQIILDLIERSRSSVTTSETARLASEYLSGRTAKITAEDQERMAILRQFAQAATSHKSQEGD</sequence>
<dbReference type="InterPro" id="IPR027417">
    <property type="entry name" value="P-loop_NTPase"/>
</dbReference>
<dbReference type="InterPro" id="IPR003959">
    <property type="entry name" value="ATPase_AAA_core"/>
</dbReference>